<evidence type="ECO:0000313" key="3">
    <source>
        <dbReference type="EMBL" id="WFG40610.1"/>
    </source>
</evidence>
<dbReference type="Pfam" id="PF01261">
    <property type="entry name" value="AP_endonuc_2"/>
    <property type="match status" value="1"/>
</dbReference>
<evidence type="ECO:0000259" key="1">
    <source>
        <dbReference type="Pfam" id="PF01261"/>
    </source>
</evidence>
<accession>A0AAJ6CW50</accession>
<dbReference type="SUPFAM" id="SSF51658">
    <property type="entry name" value="Xylose isomerase-like"/>
    <property type="match status" value="1"/>
</dbReference>
<dbReference type="InterPro" id="IPR050312">
    <property type="entry name" value="IolE/XylAMocC-like"/>
</dbReference>
<feature type="domain" description="Xylose isomerase-like TIM barrel" evidence="1">
    <location>
        <begin position="21"/>
        <end position="253"/>
    </location>
</feature>
<name>A0AAJ6CW50_9CHLR</name>
<protein>
    <submittedName>
        <fullName evidence="3">TIM barrel protein</fullName>
    </submittedName>
</protein>
<dbReference type="PANTHER" id="PTHR12110">
    <property type="entry name" value="HYDROXYPYRUVATE ISOMERASE"/>
    <property type="match status" value="1"/>
</dbReference>
<sequence>MLLGVAGLVPGDWKSIDGAVLDNVAEHGFKTVQIRVSDPQSMKDKDVTRLKSMFEGRGFEMPQTVGNYGGKLIAEDETERKNEIKFVKRMVNLTARLGSPNTYLRPGSLNPKGGWMPHPLNHSDEVFDRLVDSTKQICAVAENEGIMMAVEGGTVCPIDSPQRMKDLIDAVGSKALGLNMDPVNFVDSLDTAYDTTSLINEFYELIPDRIVGCHAKDFTVVDALLPHFEESIIGQPESLLDNEALLLGLQKVNPKAHVLVEHLPDDKIPVAAAGIRKVAEKVGIEWD</sequence>
<gene>
    <name evidence="2" type="ORF">GKO46_05455</name>
    <name evidence="3" type="ORF">GKO48_13700</name>
</gene>
<evidence type="ECO:0000313" key="2">
    <source>
        <dbReference type="EMBL" id="MDG0866519.1"/>
    </source>
</evidence>
<dbReference type="AlphaFoldDB" id="A0AAJ6CW50"/>
<dbReference type="RefSeq" id="WP_342824000.1">
    <property type="nucleotide sequence ID" value="NZ_CP046146.1"/>
</dbReference>
<reference evidence="4 5" key="1">
    <citation type="submission" date="2019-11" db="EMBL/GenBank/DDBJ databases">
        <authorList>
            <person name="Cho J.-C."/>
        </authorList>
    </citation>
    <scope>NUCLEOTIDE SEQUENCE [LARGE SCALE GENOMIC DNA]</scope>
    <source>
        <strain evidence="3 4">JH1073</strain>
        <strain evidence="2 5">JH702</strain>
    </source>
</reference>
<organism evidence="3 4">
    <name type="scientific">Candidatus Lucifugimonas marina</name>
    <dbReference type="NCBI Taxonomy" id="3038979"/>
    <lineage>
        <taxon>Bacteria</taxon>
        <taxon>Bacillati</taxon>
        <taxon>Chloroflexota</taxon>
        <taxon>Dehalococcoidia</taxon>
        <taxon>SAR202 cluster</taxon>
        <taxon>Candidatus Lucifugimonadales</taxon>
        <taxon>Candidatus Lucifugimonadaceae</taxon>
        <taxon>Candidatus Lucifugimonas</taxon>
    </lineage>
</organism>
<dbReference type="InterPro" id="IPR013022">
    <property type="entry name" value="Xyl_isomerase-like_TIM-brl"/>
</dbReference>
<reference evidence="4" key="3">
    <citation type="submission" date="2023-06" db="EMBL/GenBank/DDBJ databases">
        <title>Pangenomics reveal diversification of enzyme families and niche specialization in globally abundant SAR202 bacteria.</title>
        <authorList>
            <person name="Saw J.H.W."/>
        </authorList>
    </citation>
    <scope>NUCLEOTIDE SEQUENCE [LARGE SCALE GENOMIC DNA]</scope>
    <source>
        <strain evidence="4">JH1073</strain>
    </source>
</reference>
<proteinExistence type="predicted"/>
<dbReference type="EMBL" id="CP046147">
    <property type="protein sequence ID" value="WFG40610.1"/>
    <property type="molecule type" value="Genomic_DNA"/>
</dbReference>
<dbReference type="EMBL" id="WMBE01000002">
    <property type="protein sequence ID" value="MDG0866519.1"/>
    <property type="molecule type" value="Genomic_DNA"/>
</dbReference>
<dbReference type="InterPro" id="IPR036237">
    <property type="entry name" value="Xyl_isomerase-like_sf"/>
</dbReference>
<reference evidence="3" key="2">
    <citation type="journal article" date="2023" name="Nat. Commun.">
        <title>Cultivation of marine bacteria of the SAR202 clade.</title>
        <authorList>
            <person name="Lim Y."/>
            <person name="Seo J.H."/>
            <person name="Giovannoni S.J."/>
            <person name="Kang I."/>
            <person name="Cho J.C."/>
        </authorList>
    </citation>
    <scope>NUCLEOTIDE SEQUENCE</scope>
    <source>
        <strain evidence="3">JH1073</strain>
    </source>
</reference>
<dbReference type="Proteomes" id="UP001321249">
    <property type="component" value="Unassembled WGS sequence"/>
</dbReference>
<keyword evidence="4" id="KW-1185">Reference proteome</keyword>
<evidence type="ECO:0000313" key="4">
    <source>
        <dbReference type="Proteomes" id="UP001219901"/>
    </source>
</evidence>
<dbReference type="Gene3D" id="3.20.20.150">
    <property type="entry name" value="Divalent-metal-dependent TIM barrel enzymes"/>
    <property type="match status" value="1"/>
</dbReference>
<evidence type="ECO:0000313" key="5">
    <source>
        <dbReference type="Proteomes" id="UP001321249"/>
    </source>
</evidence>
<dbReference type="Proteomes" id="UP001219901">
    <property type="component" value="Chromosome"/>
</dbReference>